<dbReference type="EMBL" id="NCKW01003547">
    <property type="protein sequence ID" value="POM76073.1"/>
    <property type="molecule type" value="Genomic_DNA"/>
</dbReference>
<feature type="region of interest" description="Disordered" evidence="1">
    <location>
        <begin position="177"/>
        <end position="196"/>
    </location>
</feature>
<organism evidence="2 3">
    <name type="scientific">Phytophthora palmivora</name>
    <dbReference type="NCBI Taxonomy" id="4796"/>
    <lineage>
        <taxon>Eukaryota</taxon>
        <taxon>Sar</taxon>
        <taxon>Stramenopiles</taxon>
        <taxon>Oomycota</taxon>
        <taxon>Peronosporomycetes</taxon>
        <taxon>Peronosporales</taxon>
        <taxon>Peronosporaceae</taxon>
        <taxon>Phytophthora</taxon>
    </lineage>
</organism>
<proteinExistence type="predicted"/>
<evidence type="ECO:0000313" key="2">
    <source>
        <dbReference type="EMBL" id="POM76073.1"/>
    </source>
</evidence>
<sequence>MTFVLDKSINTHWGIDPDPLFEAFNLCGRHCHGKVAIRIVEEKFNLYATKMNEVHGKQSVLTLREEVSQELEDFEKLLALRCLNMAVDDAVTVPTSELLHIMLKGNLDEEYIRHGLPTVLPIASILEKHDLARKMLYAFANASYGDAFNEICWSCLDVAENVTVEAARFLDKITRPTNNDTATVPPPSQSTKKTNHRASDSLVARALYLLTGSQAVRFLQFLAKVAHFNKPIQKRVLSHLAPYADNYEMHRLASAVCSIEDFSVVSKVFHDCFTLDALQSSAPLWTQYKQLFGEVKCLNAMNDMKVLSQETP</sequence>
<dbReference type="OrthoDB" id="75708at2759"/>
<dbReference type="Proteomes" id="UP000237271">
    <property type="component" value="Unassembled WGS sequence"/>
</dbReference>
<evidence type="ECO:0000313" key="3">
    <source>
        <dbReference type="Proteomes" id="UP000237271"/>
    </source>
</evidence>
<dbReference type="AlphaFoldDB" id="A0A2P4YE49"/>
<accession>A0A2P4YE49</accession>
<evidence type="ECO:0000256" key="1">
    <source>
        <dbReference type="SAM" id="MobiDB-lite"/>
    </source>
</evidence>
<name>A0A2P4YE49_9STRA</name>
<comment type="caution">
    <text evidence="2">The sequence shown here is derived from an EMBL/GenBank/DDBJ whole genome shotgun (WGS) entry which is preliminary data.</text>
</comment>
<reference evidence="2 3" key="1">
    <citation type="journal article" date="2017" name="Genome Biol. Evol.">
        <title>Phytophthora megakarya and P. palmivora, closely related causal agents of cacao black pod rot, underwent increases in genome sizes and gene numbers by different mechanisms.</title>
        <authorList>
            <person name="Ali S.S."/>
            <person name="Shao J."/>
            <person name="Lary D.J."/>
            <person name="Kronmiller B."/>
            <person name="Shen D."/>
            <person name="Strem M.D."/>
            <person name="Amoako-Attah I."/>
            <person name="Akrofi A.Y."/>
            <person name="Begoude B.A."/>
            <person name="Ten Hoopen G.M."/>
            <person name="Coulibaly K."/>
            <person name="Kebe B.I."/>
            <person name="Melnick R.L."/>
            <person name="Guiltinan M.J."/>
            <person name="Tyler B.M."/>
            <person name="Meinhardt L.W."/>
            <person name="Bailey B.A."/>
        </authorList>
    </citation>
    <scope>NUCLEOTIDE SEQUENCE [LARGE SCALE GENOMIC DNA]</scope>
    <source>
        <strain evidence="3">sbr112.9</strain>
    </source>
</reference>
<protein>
    <submittedName>
        <fullName evidence="2">Uncharacterized protein</fullName>
    </submittedName>
</protein>
<gene>
    <name evidence="2" type="ORF">PHPALM_6734</name>
</gene>
<keyword evidence="3" id="KW-1185">Reference proteome</keyword>